<dbReference type="HOGENOM" id="CLU_032389_1_0_9"/>
<evidence type="ECO:0000256" key="1">
    <source>
        <dbReference type="ARBA" id="ARBA00022737"/>
    </source>
</evidence>
<dbReference type="InterPro" id="IPR019734">
    <property type="entry name" value="TPR_rpt"/>
</dbReference>
<dbReference type="AlphaFoldDB" id="K9EBH4"/>
<evidence type="ECO:0000256" key="2">
    <source>
        <dbReference type="ARBA" id="ARBA00022803"/>
    </source>
</evidence>
<dbReference type="EMBL" id="AGXA01000007">
    <property type="protein sequence ID" value="EKU94018.1"/>
    <property type="molecule type" value="Genomic_DNA"/>
</dbReference>
<dbReference type="PANTHER" id="PTHR45586:SF14">
    <property type="entry name" value="TETRATRICOPEPTIDE TPR_2 REPEAT PROTEIN"/>
    <property type="match status" value="1"/>
</dbReference>
<dbReference type="Gene3D" id="1.25.40.10">
    <property type="entry name" value="Tetratricopeptide repeat domain"/>
    <property type="match status" value="3"/>
</dbReference>
<name>K9EBH4_9LACT</name>
<dbReference type="Pfam" id="PF13432">
    <property type="entry name" value="TPR_16"/>
    <property type="match status" value="1"/>
</dbReference>
<keyword evidence="1" id="KW-0677">Repeat</keyword>
<reference evidence="4 5" key="1">
    <citation type="submission" date="2012-09" db="EMBL/GenBank/DDBJ databases">
        <title>The Genome Sequence of Alloiococcus otitis ATCC 51267.</title>
        <authorList>
            <consortium name="The Broad Institute Genome Sequencing Platform"/>
            <person name="Earl A."/>
            <person name="Ward D."/>
            <person name="Feldgarden M."/>
            <person name="Gevers D."/>
            <person name="Huys G."/>
            <person name="Walker B."/>
            <person name="Young S.K."/>
            <person name="Zeng Q."/>
            <person name="Gargeya S."/>
            <person name="Fitzgerald M."/>
            <person name="Haas B."/>
            <person name="Abouelleil A."/>
            <person name="Alvarado L."/>
            <person name="Arachchi H.M."/>
            <person name="Berlin A.M."/>
            <person name="Chapman S.B."/>
            <person name="Goldberg J."/>
            <person name="Griggs A."/>
            <person name="Gujja S."/>
            <person name="Hansen M."/>
            <person name="Howarth C."/>
            <person name="Imamovic A."/>
            <person name="Larimer J."/>
            <person name="McCowen C."/>
            <person name="Montmayeur A."/>
            <person name="Murphy C."/>
            <person name="Neiman D."/>
            <person name="Pearson M."/>
            <person name="Priest M."/>
            <person name="Roberts A."/>
            <person name="Saif S."/>
            <person name="Shea T."/>
            <person name="Sisk P."/>
            <person name="Sykes S."/>
            <person name="Wortman J."/>
            <person name="Nusbaum C."/>
            <person name="Birren B."/>
        </authorList>
    </citation>
    <scope>NUCLEOTIDE SEQUENCE [LARGE SCALE GENOMIC DNA]</scope>
    <source>
        <strain evidence="4 5">ATCC 51267</strain>
    </source>
</reference>
<feature type="repeat" description="TPR" evidence="3">
    <location>
        <begin position="272"/>
        <end position="305"/>
    </location>
</feature>
<gene>
    <name evidence="4" type="ORF">HMPREF9698_00498</name>
</gene>
<feature type="repeat" description="TPR" evidence="3">
    <location>
        <begin position="134"/>
        <end position="167"/>
    </location>
</feature>
<dbReference type="InterPro" id="IPR011990">
    <property type="entry name" value="TPR-like_helical_dom_sf"/>
</dbReference>
<evidence type="ECO:0000256" key="3">
    <source>
        <dbReference type="PROSITE-ProRule" id="PRU00339"/>
    </source>
</evidence>
<sequence length="426" mass="48745">MSYAMQVIDHIQNDEFKKAQESLDQALNFDQADDLYLLADSLFQLGFLDATKQVLNHLLDLDPGDDDLRIYLAEIAIEEGEDLVAIDWLDQIAPNSPAYVQSLLVAADYYQIQGLPEVAESKLHEAQSLMPDEPIISFGLAEFYYTTGQYKRAIHHYEETIQMGASQVAGIQVNARLGTAHAAAGDFDQALAYFQEALEEKEDPDTLFNLGVTYFQLEEYSRCVETMRQLHSLDHTYTSLYPYLAQALDQTHQHEEAAQAVAEGLRLDKTNAQLYLIGANIHIKLDQLDQAQTYFQEAYALNPNSETLIIEYANFLNYLGHFSQSIEILQKALDENDIDPQFYWLLASAQNEEENFDLARSYFDQAYPYFKDNLDFLREYLAFLQEDGQVDQVKSIAQDYLALDPSNIEVRSMLERLKDEEDFFEG</sequence>
<dbReference type="Pfam" id="PF14559">
    <property type="entry name" value="TPR_19"/>
    <property type="match status" value="1"/>
</dbReference>
<keyword evidence="5" id="KW-1185">Reference proteome</keyword>
<dbReference type="PROSITE" id="PS50005">
    <property type="entry name" value="TPR"/>
    <property type="match status" value="3"/>
</dbReference>
<dbReference type="RefSeq" id="WP_003777021.1">
    <property type="nucleotide sequence ID" value="NZ_JH992957.1"/>
</dbReference>
<evidence type="ECO:0000313" key="5">
    <source>
        <dbReference type="Proteomes" id="UP000009875"/>
    </source>
</evidence>
<dbReference type="SMART" id="SM00028">
    <property type="entry name" value="TPR"/>
    <property type="match status" value="8"/>
</dbReference>
<comment type="caution">
    <text evidence="4">The sequence shown here is derived from an EMBL/GenBank/DDBJ whole genome shotgun (WGS) entry which is preliminary data.</text>
</comment>
<dbReference type="PANTHER" id="PTHR45586">
    <property type="entry name" value="TPR REPEAT-CONTAINING PROTEIN PA4667"/>
    <property type="match status" value="1"/>
</dbReference>
<dbReference type="eggNOG" id="COG0457">
    <property type="taxonomic scope" value="Bacteria"/>
</dbReference>
<accession>K9EBH4</accession>
<protein>
    <submittedName>
        <fullName evidence="4">Uncharacterized protein</fullName>
    </submittedName>
</protein>
<dbReference type="Proteomes" id="UP000009875">
    <property type="component" value="Unassembled WGS sequence"/>
</dbReference>
<dbReference type="OrthoDB" id="2080803at2"/>
<dbReference type="Pfam" id="PF13424">
    <property type="entry name" value="TPR_12"/>
    <property type="match status" value="1"/>
</dbReference>
<evidence type="ECO:0000313" key="4">
    <source>
        <dbReference type="EMBL" id="EKU94018.1"/>
    </source>
</evidence>
<dbReference type="SUPFAM" id="SSF48452">
    <property type="entry name" value="TPR-like"/>
    <property type="match status" value="3"/>
</dbReference>
<proteinExistence type="predicted"/>
<dbReference type="InterPro" id="IPR051012">
    <property type="entry name" value="CellSynth/LPSAsmb/PSIAsmb"/>
</dbReference>
<dbReference type="STRING" id="883081.HMPREF9698_00498"/>
<organism evidence="4 5">
    <name type="scientific">Alloiococcus otitis ATCC 51267</name>
    <dbReference type="NCBI Taxonomy" id="883081"/>
    <lineage>
        <taxon>Bacteria</taxon>
        <taxon>Bacillati</taxon>
        <taxon>Bacillota</taxon>
        <taxon>Bacilli</taxon>
        <taxon>Lactobacillales</taxon>
        <taxon>Carnobacteriaceae</taxon>
        <taxon>Alloiococcus</taxon>
    </lineage>
</organism>
<feature type="repeat" description="TPR" evidence="3">
    <location>
        <begin position="171"/>
        <end position="204"/>
    </location>
</feature>
<keyword evidence="2 3" id="KW-0802">TPR repeat</keyword>